<evidence type="ECO:0000313" key="2">
    <source>
        <dbReference type="Proteomes" id="UP000198850"/>
    </source>
</evidence>
<gene>
    <name evidence="1" type="ORF">SAMN05443550_101666</name>
</gene>
<organism evidence="1 2">
    <name type="scientific">Pedobacter hartonius</name>
    <dbReference type="NCBI Taxonomy" id="425514"/>
    <lineage>
        <taxon>Bacteria</taxon>
        <taxon>Pseudomonadati</taxon>
        <taxon>Bacteroidota</taxon>
        <taxon>Sphingobacteriia</taxon>
        <taxon>Sphingobacteriales</taxon>
        <taxon>Sphingobacteriaceae</taxon>
        <taxon>Pedobacter</taxon>
    </lineage>
</organism>
<sequence>MKTILYILVISTSLIYSFTGCSQSLRNKAEIKGNSITYKIKYSKGFQNFEVLIMENVNNRFGKS</sequence>
<accession>A0A1H3XM58</accession>
<dbReference type="EMBL" id="FNRA01000001">
    <property type="protein sequence ID" value="SEA00545.1"/>
    <property type="molecule type" value="Genomic_DNA"/>
</dbReference>
<protein>
    <submittedName>
        <fullName evidence="1">Uncharacterized protein</fullName>
    </submittedName>
</protein>
<evidence type="ECO:0000313" key="1">
    <source>
        <dbReference type="EMBL" id="SEA00545.1"/>
    </source>
</evidence>
<dbReference type="PROSITE" id="PS51257">
    <property type="entry name" value="PROKAR_LIPOPROTEIN"/>
    <property type="match status" value="1"/>
</dbReference>
<dbReference type="STRING" id="425514.SAMN05443550_101666"/>
<keyword evidence="2" id="KW-1185">Reference proteome</keyword>
<proteinExistence type="predicted"/>
<reference evidence="1 2" key="1">
    <citation type="submission" date="2016-10" db="EMBL/GenBank/DDBJ databases">
        <authorList>
            <person name="de Groot N.N."/>
        </authorList>
    </citation>
    <scope>NUCLEOTIDE SEQUENCE [LARGE SCALE GENOMIC DNA]</scope>
    <source>
        <strain evidence="1 2">DSM 19033</strain>
    </source>
</reference>
<dbReference type="Proteomes" id="UP000198850">
    <property type="component" value="Unassembled WGS sequence"/>
</dbReference>
<name>A0A1H3XM58_9SPHI</name>
<dbReference type="AlphaFoldDB" id="A0A1H3XM58"/>